<dbReference type="InterPro" id="IPR000802">
    <property type="entry name" value="Arsenical_pump_ArsB"/>
</dbReference>
<evidence type="ECO:0000313" key="10">
    <source>
        <dbReference type="EMBL" id="CAB4646741.1"/>
    </source>
</evidence>
<gene>
    <name evidence="10" type="ORF">UFOPK2234_00235</name>
</gene>
<evidence type="ECO:0000256" key="1">
    <source>
        <dbReference type="ARBA" id="ARBA00004651"/>
    </source>
</evidence>
<evidence type="ECO:0000256" key="8">
    <source>
        <dbReference type="SAM" id="Phobius"/>
    </source>
</evidence>
<feature type="transmembrane region" description="Helical" evidence="8">
    <location>
        <begin position="58"/>
        <end position="77"/>
    </location>
</feature>
<keyword evidence="6 8" id="KW-1133">Transmembrane helix</keyword>
<reference evidence="10" key="1">
    <citation type="submission" date="2020-05" db="EMBL/GenBank/DDBJ databases">
        <authorList>
            <person name="Chiriac C."/>
            <person name="Salcher M."/>
            <person name="Ghai R."/>
            <person name="Kavagutti S V."/>
        </authorList>
    </citation>
    <scope>NUCLEOTIDE SEQUENCE</scope>
</reference>
<keyword evidence="4" id="KW-1003">Cell membrane</keyword>
<evidence type="ECO:0000259" key="9">
    <source>
        <dbReference type="Pfam" id="PF03600"/>
    </source>
</evidence>
<feature type="transmembrane region" description="Helical" evidence="8">
    <location>
        <begin position="360"/>
        <end position="390"/>
    </location>
</feature>
<accession>A0A6J6KAB7</accession>
<comment type="similarity">
    <text evidence="2">Belongs to the CitM (TC 2.A.11) transporter family.</text>
</comment>
<dbReference type="GO" id="GO:0005886">
    <property type="term" value="C:plasma membrane"/>
    <property type="evidence" value="ECO:0007669"/>
    <property type="project" value="UniProtKB-SubCell"/>
</dbReference>
<feature type="transmembrane region" description="Helical" evidence="8">
    <location>
        <begin position="97"/>
        <end position="121"/>
    </location>
</feature>
<comment type="subcellular location">
    <subcellularLocation>
        <location evidence="1">Cell membrane</location>
        <topology evidence="1">Multi-pass membrane protein</topology>
    </subcellularLocation>
</comment>
<protein>
    <submittedName>
        <fullName evidence="10">Unannotated protein</fullName>
    </submittedName>
</protein>
<dbReference type="InterPro" id="IPR051475">
    <property type="entry name" value="Diverse_Ion_Transporter"/>
</dbReference>
<keyword evidence="3" id="KW-0813">Transport</keyword>
<feature type="transmembrane region" description="Helical" evidence="8">
    <location>
        <begin position="402"/>
        <end position="423"/>
    </location>
</feature>
<feature type="domain" description="Citrate transporter-like" evidence="9">
    <location>
        <begin position="14"/>
        <end position="368"/>
    </location>
</feature>
<dbReference type="PRINTS" id="PR00758">
    <property type="entry name" value="ARSENICPUMP"/>
</dbReference>
<sequence length="426" mass="45824">MQMQLAILVFLVAYILIATEKINRVAVALGGAAAMIVIGATDADAIFYDHDTGIDWNVIFLLLGMMIIVGVIHKTGLFEYLAIKAIKKAKGEPKRALVFLIILTAVASAILDNVTTILLAVPMTLVVCKQLNVSPIPFILSQVFASNIGGASTLVGDPPNIIIASRANLSFNDFLVHMAPWVIVVMMVITPMLVFMFRKELVNTAADRARIDKLDENSYLKDKVLLKKSLFVLGAVMIAFVLHTALHLEPSIVAMLGAGVLVGISRLKPKDYAMDVEWATLVFFAGLFIMVGALVKTGALGEFADYLKEQVGDQASLAAMVLLFVSAILSGIIDNIPYVASMSPVVTELSAGISQQYGDVLWWSLAFGADFGGNATIIGASANVVAIGLAHKAGIKISFWQFAKYGIPVTLVSVLMVAPYILIRYF</sequence>
<feature type="transmembrane region" description="Helical" evidence="8">
    <location>
        <begin position="178"/>
        <end position="197"/>
    </location>
</feature>
<organism evidence="10">
    <name type="scientific">freshwater metagenome</name>
    <dbReference type="NCBI Taxonomy" id="449393"/>
    <lineage>
        <taxon>unclassified sequences</taxon>
        <taxon>metagenomes</taxon>
        <taxon>ecological metagenomes</taxon>
    </lineage>
</organism>
<evidence type="ECO:0000256" key="6">
    <source>
        <dbReference type="ARBA" id="ARBA00022989"/>
    </source>
</evidence>
<evidence type="ECO:0000256" key="4">
    <source>
        <dbReference type="ARBA" id="ARBA00022475"/>
    </source>
</evidence>
<keyword evidence="5 8" id="KW-0812">Transmembrane</keyword>
<keyword evidence="7 8" id="KW-0472">Membrane</keyword>
<dbReference type="AlphaFoldDB" id="A0A6J6KAB7"/>
<dbReference type="CDD" id="cd01116">
    <property type="entry name" value="P_permease"/>
    <property type="match status" value="1"/>
</dbReference>
<dbReference type="GO" id="GO:0015105">
    <property type="term" value="F:arsenite transmembrane transporter activity"/>
    <property type="evidence" value="ECO:0007669"/>
    <property type="project" value="InterPro"/>
</dbReference>
<feature type="transmembrane region" description="Helical" evidence="8">
    <location>
        <begin position="278"/>
        <end position="295"/>
    </location>
</feature>
<name>A0A6J6KAB7_9ZZZZ</name>
<evidence type="ECO:0000256" key="2">
    <source>
        <dbReference type="ARBA" id="ARBA00009843"/>
    </source>
</evidence>
<feature type="transmembrane region" description="Helical" evidence="8">
    <location>
        <begin position="316"/>
        <end position="340"/>
    </location>
</feature>
<dbReference type="EMBL" id="CAEZWG010000026">
    <property type="protein sequence ID" value="CAB4646741.1"/>
    <property type="molecule type" value="Genomic_DNA"/>
</dbReference>
<evidence type="ECO:0000256" key="3">
    <source>
        <dbReference type="ARBA" id="ARBA00022448"/>
    </source>
</evidence>
<dbReference type="PANTHER" id="PTHR43568:SF1">
    <property type="entry name" value="P PROTEIN"/>
    <property type="match status" value="1"/>
</dbReference>
<dbReference type="InterPro" id="IPR004680">
    <property type="entry name" value="Cit_transptr-like_dom"/>
</dbReference>
<proteinExistence type="inferred from homology"/>
<evidence type="ECO:0000256" key="7">
    <source>
        <dbReference type="ARBA" id="ARBA00023136"/>
    </source>
</evidence>
<feature type="transmembrane region" description="Helical" evidence="8">
    <location>
        <begin position="230"/>
        <end position="258"/>
    </location>
</feature>
<dbReference type="PANTHER" id="PTHR43568">
    <property type="entry name" value="P PROTEIN"/>
    <property type="match status" value="1"/>
</dbReference>
<dbReference type="Pfam" id="PF03600">
    <property type="entry name" value="CitMHS"/>
    <property type="match status" value="1"/>
</dbReference>
<evidence type="ECO:0000256" key="5">
    <source>
        <dbReference type="ARBA" id="ARBA00022692"/>
    </source>
</evidence>